<evidence type="ECO:0000256" key="4">
    <source>
        <dbReference type="ARBA" id="ARBA00022679"/>
    </source>
</evidence>
<dbReference type="GO" id="GO:0006520">
    <property type="term" value="P:amino acid metabolic process"/>
    <property type="evidence" value="ECO:0007669"/>
    <property type="project" value="InterPro"/>
</dbReference>
<dbReference type="OrthoDB" id="9802328at2"/>
<evidence type="ECO:0000313" key="8">
    <source>
        <dbReference type="Proteomes" id="UP000285794"/>
    </source>
</evidence>
<sequence>MPKISDKGRLMPESPIRKLVPYAEAARAAGRTVYPLNIGQPDIKTPEVAMEAIRNCTEKVIEYSHSAGNISYRKKLAKYYQNIGINVDENEMLITTGGSEAITFSLMSCMNPGDEVLIPEPFYANYNGFAVAAGVVVKPITSSIENDFALPSIEEFEKLMTPKTKGIVICNPNNPTGYLYSKEELNQLRELVLKHDLYLFSDEVYREFCYDGEEHFSAMNLEGLEQNVILMDSVSKRYSECGVRIGALITKNKDVINTALKFAQARLCPPAFGQIAAEASLETPAEYFTEVYNEYIDRRNFTVEALNNMDGVYCPTPKGAFYTVVKLPIDDSDKFAQWILENFEYKNQTVMVAPATGFYATPGLGKNEVRIAYVLKKEDLANAMETLAEALKVYPGRTI</sequence>
<keyword evidence="4 7" id="KW-0808">Transferase</keyword>
<dbReference type="PANTHER" id="PTHR46383:SF2">
    <property type="entry name" value="AMINOTRANSFERASE"/>
    <property type="match status" value="1"/>
</dbReference>
<dbReference type="NCBIfam" id="NF005744">
    <property type="entry name" value="PRK07568.1"/>
    <property type="match status" value="1"/>
</dbReference>
<evidence type="ECO:0000256" key="2">
    <source>
        <dbReference type="ARBA" id="ARBA00007441"/>
    </source>
</evidence>
<dbReference type="Pfam" id="PF00155">
    <property type="entry name" value="Aminotran_1_2"/>
    <property type="match status" value="1"/>
</dbReference>
<dbReference type="InterPro" id="IPR015421">
    <property type="entry name" value="PyrdxlP-dep_Trfase_major"/>
</dbReference>
<dbReference type="InterPro" id="IPR015424">
    <property type="entry name" value="PyrdxlP-dep_Trfase"/>
</dbReference>
<dbReference type="GO" id="GO:0008483">
    <property type="term" value="F:transaminase activity"/>
    <property type="evidence" value="ECO:0007669"/>
    <property type="project" value="UniProtKB-KW"/>
</dbReference>
<organism evidence="7 8">
    <name type="scientific">Ancylomarina euxinus</name>
    <dbReference type="NCBI Taxonomy" id="2283627"/>
    <lineage>
        <taxon>Bacteria</taxon>
        <taxon>Pseudomonadati</taxon>
        <taxon>Bacteroidota</taxon>
        <taxon>Bacteroidia</taxon>
        <taxon>Marinilabiliales</taxon>
        <taxon>Marinifilaceae</taxon>
        <taxon>Ancylomarina</taxon>
    </lineage>
</organism>
<keyword evidence="3 7" id="KW-0032">Aminotransferase</keyword>
<comment type="caution">
    <text evidence="7">The sequence shown here is derived from an EMBL/GenBank/DDBJ whole genome shotgun (WGS) entry which is preliminary data.</text>
</comment>
<name>A0A425XYA7_9BACT</name>
<reference evidence="7 8" key="1">
    <citation type="submission" date="2018-07" db="EMBL/GenBank/DDBJ databases">
        <title>Draft genome sequence of Ancylomarina sp. M1P.</title>
        <authorList>
            <person name="Yadav S."/>
            <person name="Villanueva L."/>
            <person name="Damste J.S.S."/>
        </authorList>
    </citation>
    <scope>NUCLEOTIDE SEQUENCE [LARGE SCALE GENOMIC DNA]</scope>
    <source>
        <strain evidence="7 8">M1P</strain>
    </source>
</reference>
<keyword evidence="8" id="KW-1185">Reference proteome</keyword>
<accession>A0A425XYA7</accession>
<dbReference type="PANTHER" id="PTHR46383">
    <property type="entry name" value="ASPARTATE AMINOTRANSFERASE"/>
    <property type="match status" value="1"/>
</dbReference>
<dbReference type="CDD" id="cd00609">
    <property type="entry name" value="AAT_like"/>
    <property type="match status" value="1"/>
</dbReference>
<protein>
    <submittedName>
        <fullName evidence="7">Pyridoxal phosphate-dependent aminotransferase</fullName>
    </submittedName>
</protein>
<evidence type="ECO:0000256" key="3">
    <source>
        <dbReference type="ARBA" id="ARBA00022576"/>
    </source>
</evidence>
<evidence type="ECO:0000256" key="1">
    <source>
        <dbReference type="ARBA" id="ARBA00001933"/>
    </source>
</evidence>
<comment type="cofactor">
    <cofactor evidence="1">
        <name>pyridoxal 5'-phosphate</name>
        <dbReference type="ChEBI" id="CHEBI:597326"/>
    </cofactor>
</comment>
<dbReference type="InterPro" id="IPR015422">
    <property type="entry name" value="PyrdxlP-dep_Trfase_small"/>
</dbReference>
<dbReference type="Gene3D" id="3.40.640.10">
    <property type="entry name" value="Type I PLP-dependent aspartate aminotransferase-like (Major domain)"/>
    <property type="match status" value="1"/>
</dbReference>
<dbReference type="GO" id="GO:0030170">
    <property type="term" value="F:pyridoxal phosphate binding"/>
    <property type="evidence" value="ECO:0007669"/>
    <property type="project" value="InterPro"/>
</dbReference>
<evidence type="ECO:0000256" key="5">
    <source>
        <dbReference type="ARBA" id="ARBA00022898"/>
    </source>
</evidence>
<dbReference type="Proteomes" id="UP000285794">
    <property type="component" value="Unassembled WGS sequence"/>
</dbReference>
<dbReference type="InterPro" id="IPR050596">
    <property type="entry name" value="AspAT/PAT-like"/>
</dbReference>
<evidence type="ECO:0000259" key="6">
    <source>
        <dbReference type="Pfam" id="PF00155"/>
    </source>
</evidence>
<dbReference type="EMBL" id="QQWG01000016">
    <property type="protein sequence ID" value="RRG19809.1"/>
    <property type="molecule type" value="Genomic_DNA"/>
</dbReference>
<dbReference type="SUPFAM" id="SSF53383">
    <property type="entry name" value="PLP-dependent transferases"/>
    <property type="match status" value="1"/>
</dbReference>
<dbReference type="Gene3D" id="3.90.1150.10">
    <property type="entry name" value="Aspartate Aminotransferase, domain 1"/>
    <property type="match status" value="1"/>
</dbReference>
<keyword evidence="5" id="KW-0663">Pyridoxal phosphate</keyword>
<dbReference type="InterPro" id="IPR004839">
    <property type="entry name" value="Aminotransferase_I/II_large"/>
</dbReference>
<gene>
    <name evidence="7" type="ORF">DWB61_13750</name>
</gene>
<proteinExistence type="inferred from homology"/>
<feature type="domain" description="Aminotransferase class I/classII large" evidence="6">
    <location>
        <begin position="33"/>
        <end position="387"/>
    </location>
</feature>
<dbReference type="RefSeq" id="WP_125031466.1">
    <property type="nucleotide sequence ID" value="NZ_JAPXVP010000014.1"/>
</dbReference>
<dbReference type="AlphaFoldDB" id="A0A425XYA7"/>
<comment type="similarity">
    <text evidence="2">Belongs to the class-I pyridoxal-phosphate-dependent aminotransferase family.</text>
</comment>
<evidence type="ECO:0000313" key="7">
    <source>
        <dbReference type="EMBL" id="RRG19809.1"/>
    </source>
</evidence>